<evidence type="ECO:0000259" key="11">
    <source>
        <dbReference type="PROSITE" id="PS51385"/>
    </source>
</evidence>
<organism evidence="13">
    <name type="scientific">Lygus hesperus</name>
    <name type="common">Western plant bug</name>
    <dbReference type="NCBI Taxonomy" id="30085"/>
    <lineage>
        <taxon>Eukaryota</taxon>
        <taxon>Metazoa</taxon>
        <taxon>Ecdysozoa</taxon>
        <taxon>Arthropoda</taxon>
        <taxon>Hexapoda</taxon>
        <taxon>Insecta</taxon>
        <taxon>Pterygota</taxon>
        <taxon>Neoptera</taxon>
        <taxon>Paraneoptera</taxon>
        <taxon>Hemiptera</taxon>
        <taxon>Heteroptera</taxon>
        <taxon>Panheteroptera</taxon>
        <taxon>Cimicomorpha</taxon>
        <taxon>Miridae</taxon>
        <taxon>Mirini</taxon>
        <taxon>Lygus</taxon>
    </lineage>
</organism>
<keyword evidence="6" id="KW-0521">NADP</keyword>
<comment type="function">
    <text evidence="10">Catalyzes the epimerization of the S- and R-forms of NAD(P)HX, a damaged form of NAD(P)H that is a result of enzymatic or heat-dependent hydration. This is a prerequisite for the S-specific NAD(P)H-hydrate dehydratase to allow the repair of both epimers of NAD(P)HX.</text>
</comment>
<comment type="catalytic activity">
    <reaction evidence="2 10">
        <text>(6R)-NADPHX = (6S)-NADPHX</text>
        <dbReference type="Rhea" id="RHEA:32227"/>
        <dbReference type="ChEBI" id="CHEBI:64076"/>
        <dbReference type="ChEBI" id="CHEBI:64077"/>
        <dbReference type="EC" id="5.1.99.6"/>
    </reaction>
</comment>
<accession>A0A0A9W1Y0</accession>
<dbReference type="NCBIfam" id="TIGR00197">
    <property type="entry name" value="yjeF_nterm"/>
    <property type="match status" value="1"/>
</dbReference>
<keyword evidence="9 10" id="KW-0413">Isomerase</keyword>
<evidence type="ECO:0000256" key="9">
    <source>
        <dbReference type="ARBA" id="ARBA00023235"/>
    </source>
</evidence>
<dbReference type="GO" id="GO:0046872">
    <property type="term" value="F:metal ion binding"/>
    <property type="evidence" value="ECO:0007669"/>
    <property type="project" value="UniProtKB-KW"/>
</dbReference>
<dbReference type="EC" id="5.1.99.6" evidence="3 10"/>
<feature type="domain" description="YjeF N-terminal" evidence="11">
    <location>
        <begin position="36"/>
        <end position="240"/>
    </location>
</feature>
<dbReference type="InterPro" id="IPR032976">
    <property type="entry name" value="YJEFN_prot_NAXE-like"/>
</dbReference>
<feature type="binding site" evidence="10">
    <location>
        <position position="182"/>
    </location>
    <ligand>
        <name>(6S)-NADPHX</name>
        <dbReference type="ChEBI" id="CHEBI:64076"/>
    </ligand>
</feature>
<feature type="binding site" evidence="10">
    <location>
        <position position="149"/>
    </location>
    <ligand>
        <name>K(+)</name>
        <dbReference type="ChEBI" id="CHEBI:29103"/>
    </ligand>
</feature>
<reference evidence="13" key="2">
    <citation type="submission" date="2014-07" db="EMBL/GenBank/DDBJ databases">
        <authorList>
            <person name="Hull J."/>
        </authorList>
    </citation>
    <scope>NUCLEOTIDE SEQUENCE</scope>
</reference>
<evidence type="ECO:0000256" key="8">
    <source>
        <dbReference type="ARBA" id="ARBA00023027"/>
    </source>
</evidence>
<comment type="caution">
    <text evidence="10">Lacks conserved residue(s) required for the propagation of feature annotation.</text>
</comment>
<dbReference type="GO" id="GO:0052856">
    <property type="term" value="F:NAD(P)HX epimerase activity"/>
    <property type="evidence" value="ECO:0007669"/>
    <property type="project" value="UniProtKB-UniRule"/>
</dbReference>
<dbReference type="InterPro" id="IPR004443">
    <property type="entry name" value="YjeF_N_dom"/>
</dbReference>
<dbReference type="EMBL" id="GDHC01009237">
    <property type="protein sequence ID" value="JAQ09392.1"/>
    <property type="molecule type" value="Transcribed_RNA"/>
</dbReference>
<evidence type="ECO:0000256" key="5">
    <source>
        <dbReference type="ARBA" id="ARBA00022741"/>
    </source>
</evidence>
<evidence type="ECO:0000313" key="12">
    <source>
        <dbReference type="EMBL" id="JAG00457.1"/>
    </source>
</evidence>
<gene>
    <name evidence="14" type="primary">GF19489_0</name>
    <name evidence="15" type="synonym">GF19489_1</name>
    <name evidence="13" type="ORF">CM83_31219</name>
    <name evidence="12" type="ORF">CM83_31220</name>
    <name evidence="15" type="ORF">g.57601</name>
    <name evidence="14" type="ORF">g.57604</name>
</gene>
<feature type="binding site" evidence="10">
    <location>
        <position position="185"/>
    </location>
    <ligand>
        <name>K(+)</name>
        <dbReference type="ChEBI" id="CHEBI:29103"/>
    </ligand>
</feature>
<dbReference type="EMBL" id="GBHO01043147">
    <property type="protein sequence ID" value="JAG00457.1"/>
    <property type="molecule type" value="Transcribed_RNA"/>
</dbReference>
<protein>
    <recommendedName>
        <fullName evidence="3 10">NAD(P)H-hydrate epimerase</fullName>
        <ecNumber evidence="3 10">5.1.99.6</ecNumber>
    </recommendedName>
    <alternativeName>
        <fullName evidence="10">NAD(P)HX epimerase</fullName>
    </alternativeName>
</protein>
<evidence type="ECO:0000256" key="6">
    <source>
        <dbReference type="ARBA" id="ARBA00022857"/>
    </source>
</evidence>
<evidence type="ECO:0000256" key="1">
    <source>
        <dbReference type="ARBA" id="ARBA00000013"/>
    </source>
</evidence>
<dbReference type="EMBL" id="GDHC01004736">
    <property type="protein sequence ID" value="JAQ13893.1"/>
    <property type="molecule type" value="Transcribed_RNA"/>
</dbReference>
<comment type="cofactor">
    <cofactor evidence="10">
        <name>K(+)</name>
        <dbReference type="ChEBI" id="CHEBI:29103"/>
    </cofactor>
    <text evidence="10">Binds 1 potassium ion per subunit.</text>
</comment>
<feature type="binding site" evidence="10">
    <location>
        <position position="85"/>
    </location>
    <ligand>
        <name>K(+)</name>
        <dbReference type="ChEBI" id="CHEBI:29103"/>
    </ligand>
</feature>
<dbReference type="EMBL" id="GBHO01043146">
    <property type="protein sequence ID" value="JAG00458.1"/>
    <property type="molecule type" value="Transcribed_RNA"/>
</dbReference>
<dbReference type="PANTHER" id="PTHR13232:SF10">
    <property type="entry name" value="NAD(P)H-HYDRATE EPIMERASE"/>
    <property type="match status" value="1"/>
</dbReference>
<comment type="similarity">
    <text evidence="10">Belongs to the NnrE/AIBP family.</text>
</comment>
<dbReference type="Gene3D" id="3.40.50.10260">
    <property type="entry name" value="YjeF N-terminal domain"/>
    <property type="match status" value="1"/>
</dbReference>
<name>A0A0A9W1Y0_LYGHE</name>
<comment type="catalytic activity">
    <reaction evidence="1 10">
        <text>(6R)-NADHX = (6S)-NADHX</text>
        <dbReference type="Rhea" id="RHEA:32215"/>
        <dbReference type="ChEBI" id="CHEBI:64074"/>
        <dbReference type="ChEBI" id="CHEBI:64075"/>
        <dbReference type="EC" id="5.1.99.6"/>
    </reaction>
</comment>
<evidence type="ECO:0000256" key="3">
    <source>
        <dbReference type="ARBA" id="ARBA00012228"/>
    </source>
</evidence>
<dbReference type="Pfam" id="PF03853">
    <property type="entry name" value="YjeF_N"/>
    <property type="match status" value="1"/>
</dbReference>
<reference evidence="14" key="3">
    <citation type="journal article" date="2016" name="Gigascience">
        <title>De novo construction of an expanded transcriptome assembly for the western tarnished plant bug, Lygus hesperus.</title>
        <authorList>
            <person name="Tassone E.E."/>
            <person name="Geib S.M."/>
            <person name="Hall B."/>
            <person name="Fabrick J.A."/>
            <person name="Brent C.S."/>
            <person name="Hull J.J."/>
        </authorList>
    </citation>
    <scope>NUCLEOTIDE SEQUENCE</scope>
</reference>
<sequence length="253" mass="28334">MILRLYRSSLLDSCCKSSSPLLSVRNMVKYLKQNEAIKIDELLFNEYKFSVDQLMELAGLSCADAITRCYPDKQRVLVACGPGNNGGDGLVCSRHLKHYGYLPTVLYPKQPDNELYQRLVKQCKTVDVPILTNLEECGDVDKKFDLIVDALFGFSFKPPVRPLFVPIIEILKSIKLPICSIDIPSGWHVENGKPEDGIQPELLISLTAPKLCAKSFSGKFHYLGGRFVPFALAEQYELNLPLYPGTDKCVSLN</sequence>
<dbReference type="AlphaFoldDB" id="A0A0A9W1Y0"/>
<keyword evidence="7 10" id="KW-0630">Potassium</keyword>
<evidence type="ECO:0000313" key="14">
    <source>
        <dbReference type="EMBL" id="JAQ09392.1"/>
    </source>
</evidence>
<evidence type="ECO:0000256" key="4">
    <source>
        <dbReference type="ARBA" id="ARBA00022723"/>
    </source>
</evidence>
<keyword evidence="5 10" id="KW-0547">Nucleotide-binding</keyword>
<feature type="binding site" evidence="10">
    <location>
        <begin position="153"/>
        <end position="159"/>
    </location>
    <ligand>
        <name>(6S)-NADPHX</name>
        <dbReference type="ChEBI" id="CHEBI:64076"/>
    </ligand>
</feature>
<evidence type="ECO:0000313" key="15">
    <source>
        <dbReference type="EMBL" id="JAQ13893.1"/>
    </source>
</evidence>
<dbReference type="GO" id="GO:0005739">
    <property type="term" value="C:mitochondrion"/>
    <property type="evidence" value="ECO:0007669"/>
    <property type="project" value="TreeGrafter"/>
</dbReference>
<proteinExistence type="inferred from homology"/>
<evidence type="ECO:0000256" key="7">
    <source>
        <dbReference type="ARBA" id="ARBA00022958"/>
    </source>
</evidence>
<dbReference type="PANTHER" id="PTHR13232">
    <property type="entry name" value="NAD(P)H-HYDRATE EPIMERASE"/>
    <property type="match status" value="1"/>
</dbReference>
<evidence type="ECO:0000313" key="13">
    <source>
        <dbReference type="EMBL" id="JAG00458.1"/>
    </source>
</evidence>
<dbReference type="PROSITE" id="PS51385">
    <property type="entry name" value="YJEF_N"/>
    <property type="match status" value="1"/>
</dbReference>
<keyword evidence="8 10" id="KW-0520">NAD</keyword>
<dbReference type="InterPro" id="IPR036652">
    <property type="entry name" value="YjeF_N_dom_sf"/>
</dbReference>
<keyword evidence="4 10" id="KW-0479">Metal-binding</keyword>
<feature type="binding site" evidence="10">
    <location>
        <begin position="84"/>
        <end position="88"/>
    </location>
    <ligand>
        <name>(6S)-NADPHX</name>
        <dbReference type="ChEBI" id="CHEBI:64076"/>
    </ligand>
</feature>
<dbReference type="HAMAP" id="MF_01966">
    <property type="entry name" value="NADHX_epimerase"/>
    <property type="match status" value="1"/>
</dbReference>
<reference evidence="13" key="1">
    <citation type="journal article" date="2014" name="PLoS ONE">
        <title>Transcriptome-Based Identification of ABC Transporters in the Western Tarnished Plant Bug Lygus hesperus.</title>
        <authorList>
            <person name="Hull J.J."/>
            <person name="Chaney K."/>
            <person name="Geib S.M."/>
            <person name="Fabrick J.A."/>
            <person name="Brent C.S."/>
            <person name="Walsh D."/>
            <person name="Lavine L.C."/>
        </authorList>
    </citation>
    <scope>NUCLEOTIDE SEQUENCE</scope>
</reference>
<dbReference type="GO" id="GO:0000166">
    <property type="term" value="F:nucleotide binding"/>
    <property type="evidence" value="ECO:0007669"/>
    <property type="project" value="UniProtKB-KW"/>
</dbReference>
<dbReference type="SUPFAM" id="SSF64153">
    <property type="entry name" value="YjeF N-terminal domain-like"/>
    <property type="match status" value="1"/>
</dbReference>
<evidence type="ECO:0000256" key="2">
    <source>
        <dbReference type="ARBA" id="ARBA00000909"/>
    </source>
</evidence>
<evidence type="ECO:0000256" key="10">
    <source>
        <dbReference type="HAMAP-Rule" id="MF_03159"/>
    </source>
</evidence>